<evidence type="ECO:0000313" key="1">
    <source>
        <dbReference type="EMBL" id="KAK8841421.1"/>
    </source>
</evidence>
<dbReference type="EMBL" id="JAPFFF010000041">
    <property type="protein sequence ID" value="KAK8841421.1"/>
    <property type="molecule type" value="Genomic_DNA"/>
</dbReference>
<reference evidence="1 2" key="1">
    <citation type="submission" date="2024-04" db="EMBL/GenBank/DDBJ databases">
        <title>Tritrichomonas musculus Genome.</title>
        <authorList>
            <person name="Alves-Ferreira E."/>
            <person name="Grigg M."/>
            <person name="Lorenzi H."/>
            <person name="Galac M."/>
        </authorList>
    </citation>
    <scope>NUCLEOTIDE SEQUENCE [LARGE SCALE GENOMIC DNA]</scope>
    <source>
        <strain evidence="1 2">EAF2021</strain>
    </source>
</reference>
<dbReference type="Proteomes" id="UP001470230">
    <property type="component" value="Unassembled WGS sequence"/>
</dbReference>
<comment type="caution">
    <text evidence="1">The sequence shown here is derived from an EMBL/GenBank/DDBJ whole genome shotgun (WGS) entry which is preliminary data.</text>
</comment>
<organism evidence="1 2">
    <name type="scientific">Tritrichomonas musculus</name>
    <dbReference type="NCBI Taxonomy" id="1915356"/>
    <lineage>
        <taxon>Eukaryota</taxon>
        <taxon>Metamonada</taxon>
        <taxon>Parabasalia</taxon>
        <taxon>Tritrichomonadida</taxon>
        <taxon>Tritrichomonadidae</taxon>
        <taxon>Tritrichomonas</taxon>
    </lineage>
</organism>
<evidence type="ECO:0000313" key="2">
    <source>
        <dbReference type="Proteomes" id="UP001470230"/>
    </source>
</evidence>
<proteinExistence type="predicted"/>
<name>A0ABR2H5I6_9EUKA</name>
<accession>A0ABR2H5I6</accession>
<gene>
    <name evidence="1" type="ORF">M9Y10_027038</name>
</gene>
<sequence length="217" mass="24792">MTDAATTALLQDQKEVPHVCHRVALPLPRAQERELESAMEVHLGEMANEVYSQAVESSVMIVNQVQMAEMNSPITLPSNGFDTVLYENASLGQSFKMPYSNCKKTSIINYPKKSKIKKNNISYSFENSIEYKTLIQRYSSGVRLPELCSLAKILSTILSGVVEPSREEKRSFPLLIEWYHTYWDVISPMLPYIQLRDENNQVIDGRREIIEKCLQSK</sequence>
<protein>
    <submittedName>
        <fullName evidence="1">Uncharacterized protein</fullName>
    </submittedName>
</protein>
<keyword evidence="2" id="KW-1185">Reference proteome</keyword>